<keyword evidence="3 6" id="KW-0031">Aminopeptidase</keyword>
<dbReference type="PROSITE" id="PS00631">
    <property type="entry name" value="CYTOSOL_AP"/>
    <property type="match status" value="1"/>
</dbReference>
<dbReference type="Proteomes" id="UP000000254">
    <property type="component" value="Chromosome"/>
</dbReference>
<dbReference type="EC" id="3.4.11.10" evidence="6"/>
<name>A3DKW9_STAMF</name>
<keyword evidence="9" id="KW-1185">Reference proteome</keyword>
<dbReference type="NCBIfam" id="NF002074">
    <property type="entry name" value="PRK00913.1-4"/>
    <property type="match status" value="1"/>
</dbReference>
<keyword evidence="5 6" id="KW-0378">Hydrolase</keyword>
<dbReference type="PRINTS" id="PR00481">
    <property type="entry name" value="LAMNOPPTDASE"/>
</dbReference>
<dbReference type="Gene3D" id="3.40.630.10">
    <property type="entry name" value="Zn peptidases"/>
    <property type="match status" value="1"/>
</dbReference>
<comment type="cofactor">
    <cofactor evidence="6">
        <name>Mn(2+)</name>
        <dbReference type="ChEBI" id="CHEBI:29035"/>
    </cofactor>
    <text evidence="6">Binds 2 manganese ions per subunit.</text>
</comment>
<dbReference type="RefSeq" id="WP_011838470.1">
    <property type="nucleotide sequence ID" value="NC_009033.1"/>
</dbReference>
<comment type="catalytic activity">
    <reaction evidence="1 6">
        <text>Release of an N-terminal amino acid, Xaa-|-Yaa-, in which Xaa is preferably Leu, but may be other amino acids including Pro although not Arg or Lys, and Yaa may be Pro. Amino acid amides and methyl esters are also readily hydrolyzed, but rates on arylamides are exceedingly low.</text>
        <dbReference type="EC" id="3.4.11.1"/>
    </reaction>
</comment>
<dbReference type="Pfam" id="PF02789">
    <property type="entry name" value="Peptidase_M17_N"/>
    <property type="match status" value="1"/>
</dbReference>
<feature type="binding site" evidence="6">
    <location>
        <position position="346"/>
    </location>
    <ligand>
        <name>Mn(2+)</name>
        <dbReference type="ChEBI" id="CHEBI:29035"/>
        <label>1</label>
    </ligand>
</feature>
<dbReference type="OrthoDB" id="18419at2157"/>
<dbReference type="InterPro" id="IPR023042">
    <property type="entry name" value="Peptidase_M17_leu_NH2_pept"/>
</dbReference>
<feature type="binding site" evidence="6">
    <location>
        <position position="267"/>
    </location>
    <ligand>
        <name>Mn(2+)</name>
        <dbReference type="ChEBI" id="CHEBI:29035"/>
        <label>1</label>
    </ligand>
</feature>
<reference evidence="8 9" key="2">
    <citation type="journal article" date="2009" name="Stand. Genomic Sci.">
        <title>Complete genome sequence of Staphylothermus marinus Stetter and Fiala 1986 type strain F1.</title>
        <authorList>
            <person name="Anderson I.J."/>
            <person name="Sun H."/>
            <person name="Lapidus A."/>
            <person name="Copeland A."/>
            <person name="Glavina Del Rio T."/>
            <person name="Tice H."/>
            <person name="Dalin E."/>
            <person name="Lucas S."/>
            <person name="Barry K."/>
            <person name="Land M."/>
            <person name="Richardson P."/>
            <person name="Huber H."/>
            <person name="Kyrpides N.C."/>
        </authorList>
    </citation>
    <scope>NUCLEOTIDE SEQUENCE [LARGE SCALE GENOMIC DNA]</scope>
    <source>
        <strain evidence="9">ATCC 43588 / DSM 3639 / JCM 9404 / F1</strain>
    </source>
</reference>
<dbReference type="GO" id="GO:0030145">
    <property type="term" value="F:manganese ion binding"/>
    <property type="evidence" value="ECO:0007669"/>
    <property type="project" value="UniProtKB-UniRule"/>
</dbReference>
<feature type="binding site" evidence="6">
    <location>
        <position position="267"/>
    </location>
    <ligand>
        <name>Mn(2+)</name>
        <dbReference type="ChEBI" id="CHEBI:29035"/>
        <label>2</label>
    </ligand>
</feature>
<reference evidence="9" key="1">
    <citation type="journal article" date="2009" name="BMC Genomics">
        <title>The complete genome sequence of Staphylothermus marinus reveals differences in sulfur metabolism among heterotrophic Crenarchaeota.</title>
        <authorList>
            <person name="Anderson I.J."/>
            <person name="Dharmarajan L."/>
            <person name="Rodriguez J."/>
            <person name="Hooper S."/>
            <person name="Porat I."/>
            <person name="Ulrich L.E."/>
            <person name="Elkins J.G."/>
            <person name="Mavromatis K."/>
            <person name="Sun H."/>
            <person name="Land M."/>
            <person name="Lapidus A."/>
            <person name="Lucas S."/>
            <person name="Barry K."/>
            <person name="Huber H."/>
            <person name="Zhulin I.B."/>
            <person name="Whitman W.B."/>
            <person name="Mukhopadhyay B."/>
            <person name="Woese C."/>
            <person name="Bristow J."/>
            <person name="Kyrpides N."/>
        </authorList>
    </citation>
    <scope>NUCLEOTIDE SEQUENCE [LARGE SCALE GENOMIC DNA]</scope>
    <source>
        <strain evidence="9">ATCC 43588 / DSM 3639 / JCM 9404 / F1</strain>
    </source>
</reference>
<comment type="similarity">
    <text evidence="2 6">Belongs to the peptidase M17 family.</text>
</comment>
<feature type="active site" evidence="6">
    <location>
        <position position="348"/>
    </location>
</feature>
<dbReference type="InterPro" id="IPR000819">
    <property type="entry name" value="Peptidase_M17_C"/>
</dbReference>
<evidence type="ECO:0000256" key="1">
    <source>
        <dbReference type="ARBA" id="ARBA00000135"/>
    </source>
</evidence>
<feature type="active site" evidence="6">
    <location>
        <position position="274"/>
    </location>
</feature>
<evidence type="ECO:0000256" key="4">
    <source>
        <dbReference type="ARBA" id="ARBA00022670"/>
    </source>
</evidence>
<dbReference type="eggNOG" id="arCOG04322">
    <property type="taxonomic scope" value="Archaea"/>
</dbReference>
<evidence type="ECO:0000256" key="5">
    <source>
        <dbReference type="ARBA" id="ARBA00022801"/>
    </source>
</evidence>
<dbReference type="InterPro" id="IPR043472">
    <property type="entry name" value="Macro_dom-like"/>
</dbReference>
<dbReference type="GO" id="GO:0006508">
    <property type="term" value="P:proteolysis"/>
    <property type="evidence" value="ECO:0007669"/>
    <property type="project" value="UniProtKB-KW"/>
</dbReference>
<protein>
    <recommendedName>
        <fullName evidence="6">Probable cytosol aminopeptidase</fullName>
        <ecNumber evidence="6">3.4.11.1</ecNumber>
    </recommendedName>
    <alternativeName>
        <fullName evidence="6">Leucine aminopeptidase</fullName>
        <shortName evidence="6">LAP</shortName>
        <ecNumber evidence="6">3.4.11.10</ecNumber>
    </alternativeName>
    <alternativeName>
        <fullName evidence="6">Leucyl aminopeptidase</fullName>
    </alternativeName>
</protein>
<organism evidence="8 9">
    <name type="scientific">Staphylothermus marinus (strain ATCC 43588 / DSM 3639 / JCM 9404 / F1)</name>
    <dbReference type="NCBI Taxonomy" id="399550"/>
    <lineage>
        <taxon>Archaea</taxon>
        <taxon>Thermoproteota</taxon>
        <taxon>Thermoprotei</taxon>
        <taxon>Desulfurococcales</taxon>
        <taxon>Desulfurococcaceae</taxon>
        <taxon>Staphylothermus</taxon>
    </lineage>
</organism>
<dbReference type="CDD" id="cd00433">
    <property type="entry name" value="Peptidase_M17"/>
    <property type="match status" value="1"/>
</dbReference>
<keyword evidence="6" id="KW-0479">Metal-binding</keyword>
<feature type="binding site" evidence="6">
    <location>
        <position position="346"/>
    </location>
    <ligand>
        <name>Mn(2+)</name>
        <dbReference type="ChEBI" id="CHEBI:29035"/>
        <label>2</label>
    </ligand>
</feature>
<feature type="binding site" evidence="6">
    <location>
        <position position="262"/>
    </location>
    <ligand>
        <name>Mn(2+)</name>
        <dbReference type="ChEBI" id="CHEBI:29035"/>
        <label>2</label>
    </ligand>
</feature>
<dbReference type="Pfam" id="PF00883">
    <property type="entry name" value="Peptidase_M17"/>
    <property type="match status" value="1"/>
</dbReference>
<comment type="function">
    <text evidence="6">Presumably involved in the processing and regular turnover of intracellular proteins. Catalyzes the removal of unsubstituted N-terminal amino acids from various peptides.</text>
</comment>
<evidence type="ECO:0000256" key="2">
    <source>
        <dbReference type="ARBA" id="ARBA00009528"/>
    </source>
</evidence>
<dbReference type="HAMAP" id="MF_00181">
    <property type="entry name" value="Cytosol_peptidase_M17"/>
    <property type="match status" value="1"/>
</dbReference>
<dbReference type="SUPFAM" id="SSF52949">
    <property type="entry name" value="Macro domain-like"/>
    <property type="match status" value="1"/>
</dbReference>
<keyword evidence="4 6" id="KW-0645">Protease</keyword>
<sequence>MTKLKYSLSDKPLEKIDIDTLIVPVISENGKPKIPKEIRDVFQELIDIIIDSGDFRGEEKEVTIVYGKGRIKRLVLAGLGKEPDLETFREAIASATNSIVEKQGVRAGLYLRDLKNVFKVDDLIDNSVLTIEITLFDPGKLFKTESKKLNLREVVLIVDNITEDIEEALKRSAIISDAVNYARRIAESPSSIMNPAKIEEEARKLAEQYGLKIKVFHKEDLEKMGMNGILAVGSGGGVPPRLIILEYRGRNSNEWDYAFVGKTVTFDAGGLNLKPTGYIDNMKYDKSGGAVVLGIMKAVAELKLPVNIVAALPAVENMPGPNAYKPRDIIKMYNGLTVEVGNTDAEGRLILADALSYVDKNYTPKQIFDLATLTGAIVIALGNYAAGLFTEDDDVAKKLYEIGWKIGERVWRMPLWKEYYEQLKSNIADTNNIGGRPAGAITAAAFLSKFISDKKKWVHLDIAGVSWVEKGYPKKPYYKPAATGFGVRLLTYYLLKNLEQL</sequence>
<dbReference type="GO" id="GO:0005737">
    <property type="term" value="C:cytoplasm"/>
    <property type="evidence" value="ECO:0007669"/>
    <property type="project" value="UniProtKB-SubCell"/>
</dbReference>
<keyword evidence="6" id="KW-0963">Cytoplasm</keyword>
<dbReference type="InterPro" id="IPR011356">
    <property type="entry name" value="Leucine_aapep/pepB"/>
</dbReference>
<dbReference type="KEGG" id="smr:Smar_0166"/>
<feature type="binding site" evidence="6">
    <location>
        <position position="344"/>
    </location>
    <ligand>
        <name>Mn(2+)</name>
        <dbReference type="ChEBI" id="CHEBI:29035"/>
        <label>1</label>
    </ligand>
</feature>
<dbReference type="HOGENOM" id="CLU_013734_6_0_2"/>
<comment type="subcellular location">
    <subcellularLocation>
        <location evidence="6">Cytoplasm</location>
    </subcellularLocation>
</comment>
<proteinExistence type="inferred from homology"/>
<feature type="binding site" evidence="6">
    <location>
        <position position="285"/>
    </location>
    <ligand>
        <name>Mn(2+)</name>
        <dbReference type="ChEBI" id="CHEBI:29035"/>
        <label>2</label>
    </ligand>
</feature>
<comment type="catalytic activity">
    <reaction evidence="6">
        <text>Release of an N-terminal amino acid, preferentially leucine, but not glutamic or aspartic acids.</text>
        <dbReference type="EC" id="3.4.11.10"/>
    </reaction>
</comment>
<dbReference type="STRING" id="399550.Smar_0166"/>
<gene>
    <name evidence="6" type="primary">pepA</name>
    <name evidence="8" type="ordered locus">Smar_0166</name>
</gene>
<dbReference type="InterPro" id="IPR008283">
    <property type="entry name" value="Peptidase_M17_N"/>
</dbReference>
<evidence type="ECO:0000256" key="6">
    <source>
        <dbReference type="HAMAP-Rule" id="MF_00181"/>
    </source>
</evidence>
<evidence type="ECO:0000259" key="7">
    <source>
        <dbReference type="PROSITE" id="PS00631"/>
    </source>
</evidence>
<evidence type="ECO:0000313" key="8">
    <source>
        <dbReference type="EMBL" id="ABN69279.1"/>
    </source>
</evidence>
<dbReference type="SUPFAM" id="SSF53187">
    <property type="entry name" value="Zn-dependent exopeptidases"/>
    <property type="match status" value="1"/>
</dbReference>
<dbReference type="PANTHER" id="PTHR11963">
    <property type="entry name" value="LEUCINE AMINOPEPTIDASE-RELATED"/>
    <property type="match status" value="1"/>
</dbReference>
<evidence type="ECO:0000256" key="3">
    <source>
        <dbReference type="ARBA" id="ARBA00022438"/>
    </source>
</evidence>
<accession>A3DKW9</accession>
<dbReference type="Gene3D" id="3.40.220.10">
    <property type="entry name" value="Leucine Aminopeptidase, subunit E, domain 1"/>
    <property type="match status" value="1"/>
</dbReference>
<feature type="domain" description="Cytosol aminopeptidase" evidence="7">
    <location>
        <begin position="342"/>
        <end position="349"/>
    </location>
</feature>
<dbReference type="GO" id="GO:0070006">
    <property type="term" value="F:metalloaminopeptidase activity"/>
    <property type="evidence" value="ECO:0007669"/>
    <property type="project" value="InterPro"/>
</dbReference>
<keyword evidence="6" id="KW-0464">Manganese</keyword>
<dbReference type="PANTHER" id="PTHR11963:SF23">
    <property type="entry name" value="CYTOSOL AMINOPEPTIDASE"/>
    <property type="match status" value="1"/>
</dbReference>
<dbReference type="EC" id="3.4.11.1" evidence="6"/>
<dbReference type="EMBL" id="CP000575">
    <property type="protein sequence ID" value="ABN69279.1"/>
    <property type="molecule type" value="Genomic_DNA"/>
</dbReference>
<evidence type="ECO:0000313" key="9">
    <source>
        <dbReference type="Proteomes" id="UP000000254"/>
    </source>
</evidence>
<dbReference type="AlphaFoldDB" id="A3DKW9"/>
<dbReference type="GeneID" id="4907986"/>